<protein>
    <recommendedName>
        <fullName evidence="3">Tc1-like transposase DDE domain-containing protein</fullName>
    </recommendedName>
</protein>
<dbReference type="EMBL" id="BGZK01000052">
    <property type="protein sequence ID" value="GBP12615.1"/>
    <property type="molecule type" value="Genomic_DNA"/>
</dbReference>
<evidence type="ECO:0008006" key="3">
    <source>
        <dbReference type="Google" id="ProtNLM"/>
    </source>
</evidence>
<keyword evidence="2" id="KW-1185">Reference proteome</keyword>
<dbReference type="AlphaFoldDB" id="A0A4C1TEU1"/>
<organism evidence="1 2">
    <name type="scientific">Eumeta variegata</name>
    <name type="common">Bagworm moth</name>
    <name type="synonym">Eumeta japonica</name>
    <dbReference type="NCBI Taxonomy" id="151549"/>
    <lineage>
        <taxon>Eukaryota</taxon>
        <taxon>Metazoa</taxon>
        <taxon>Ecdysozoa</taxon>
        <taxon>Arthropoda</taxon>
        <taxon>Hexapoda</taxon>
        <taxon>Insecta</taxon>
        <taxon>Pterygota</taxon>
        <taxon>Neoptera</taxon>
        <taxon>Endopterygota</taxon>
        <taxon>Lepidoptera</taxon>
        <taxon>Glossata</taxon>
        <taxon>Ditrysia</taxon>
        <taxon>Tineoidea</taxon>
        <taxon>Psychidae</taxon>
        <taxon>Oiketicinae</taxon>
        <taxon>Eumeta</taxon>
    </lineage>
</organism>
<dbReference type="Proteomes" id="UP000299102">
    <property type="component" value="Unassembled WGS sequence"/>
</dbReference>
<evidence type="ECO:0000313" key="1">
    <source>
        <dbReference type="EMBL" id="GBP12615.1"/>
    </source>
</evidence>
<proteinExistence type="predicted"/>
<name>A0A4C1TEU1_EUMVA</name>
<sequence length="68" mass="7818">MKRGSLKNVSGCLRAPKRATTMKVWTHHTLRIGSPVLTKVQKNDAIVMDNASYHSRREEKLPTMAWRK</sequence>
<comment type="caution">
    <text evidence="1">The sequence shown here is derived from an EMBL/GenBank/DDBJ whole genome shotgun (WGS) entry which is preliminary data.</text>
</comment>
<reference evidence="1 2" key="1">
    <citation type="journal article" date="2019" name="Commun. Biol.">
        <title>The bagworm genome reveals a unique fibroin gene that provides high tensile strength.</title>
        <authorList>
            <person name="Kono N."/>
            <person name="Nakamura H."/>
            <person name="Ohtoshi R."/>
            <person name="Tomita M."/>
            <person name="Numata K."/>
            <person name="Arakawa K."/>
        </authorList>
    </citation>
    <scope>NUCLEOTIDE SEQUENCE [LARGE SCALE GENOMIC DNA]</scope>
</reference>
<gene>
    <name evidence="1" type="ORF">EVAR_10272_1</name>
</gene>
<dbReference type="OrthoDB" id="10039611at2759"/>
<evidence type="ECO:0000313" key="2">
    <source>
        <dbReference type="Proteomes" id="UP000299102"/>
    </source>
</evidence>
<accession>A0A4C1TEU1</accession>